<gene>
    <name evidence="3" type="ORF">M9Y10_043152</name>
</gene>
<organism evidence="3 4">
    <name type="scientific">Tritrichomonas musculus</name>
    <dbReference type="NCBI Taxonomy" id="1915356"/>
    <lineage>
        <taxon>Eukaryota</taxon>
        <taxon>Metamonada</taxon>
        <taxon>Parabasalia</taxon>
        <taxon>Tritrichomonadida</taxon>
        <taxon>Tritrichomonadidae</taxon>
        <taxon>Tritrichomonas</taxon>
    </lineage>
</organism>
<keyword evidence="2" id="KW-0472">Membrane</keyword>
<evidence type="ECO:0008006" key="5">
    <source>
        <dbReference type="Google" id="ProtNLM"/>
    </source>
</evidence>
<evidence type="ECO:0000256" key="2">
    <source>
        <dbReference type="SAM" id="Phobius"/>
    </source>
</evidence>
<evidence type="ECO:0000313" key="3">
    <source>
        <dbReference type="EMBL" id="KAK8884049.1"/>
    </source>
</evidence>
<name>A0ABR2JZ32_9EUKA</name>
<evidence type="ECO:0000313" key="4">
    <source>
        <dbReference type="Proteomes" id="UP001470230"/>
    </source>
</evidence>
<proteinExistence type="predicted"/>
<feature type="transmembrane region" description="Helical" evidence="2">
    <location>
        <begin position="48"/>
        <end position="73"/>
    </location>
</feature>
<comment type="caution">
    <text evidence="3">The sequence shown here is derived from an EMBL/GenBank/DDBJ whole genome shotgun (WGS) entry which is preliminary data.</text>
</comment>
<dbReference type="EMBL" id="JAPFFF010000008">
    <property type="protein sequence ID" value="KAK8884049.1"/>
    <property type="molecule type" value="Genomic_DNA"/>
</dbReference>
<reference evidence="3 4" key="1">
    <citation type="submission" date="2024-04" db="EMBL/GenBank/DDBJ databases">
        <title>Tritrichomonas musculus Genome.</title>
        <authorList>
            <person name="Alves-Ferreira E."/>
            <person name="Grigg M."/>
            <person name="Lorenzi H."/>
            <person name="Galac M."/>
        </authorList>
    </citation>
    <scope>NUCLEOTIDE SEQUENCE [LARGE SCALE GENOMIC DNA]</scope>
    <source>
        <strain evidence="3 4">EAF2021</strain>
    </source>
</reference>
<keyword evidence="2" id="KW-0812">Transmembrane</keyword>
<feature type="transmembrane region" description="Helical" evidence="2">
    <location>
        <begin position="190"/>
        <end position="210"/>
    </location>
</feature>
<accession>A0ABR2JZ32</accession>
<evidence type="ECO:0000256" key="1">
    <source>
        <dbReference type="SAM" id="MobiDB-lite"/>
    </source>
</evidence>
<feature type="transmembrane region" description="Helical" evidence="2">
    <location>
        <begin position="117"/>
        <end position="134"/>
    </location>
</feature>
<sequence length="246" mass="27713">MIKVVKNPQRRIACYVFFGICAALLLAQIIVCGVNFSRMNPWYFHGKVIALGYIVTTLLTMILSILALINFSIRSLLNFYELEKVGFCCSSILTFFQCFFSSCTVCCICGGCFVDIFSWIAFFVGWIVFILGVVDTDKEFKKGICSGQLSDLAKGVNEYLAKHPGKTEKFYQWRAKYTYRDFCHNSLNPLLAILIIEIIMQIVYSILLGLCDCCGKKEKVSNSVNEQDEQNNAPDKPNVNSATTPL</sequence>
<feature type="region of interest" description="Disordered" evidence="1">
    <location>
        <begin position="223"/>
        <end position="246"/>
    </location>
</feature>
<dbReference type="Proteomes" id="UP001470230">
    <property type="component" value="Unassembled WGS sequence"/>
</dbReference>
<keyword evidence="4" id="KW-1185">Reference proteome</keyword>
<protein>
    <recommendedName>
        <fullName evidence="5">Tetraspanin family protein</fullName>
    </recommendedName>
</protein>
<keyword evidence="2" id="KW-1133">Transmembrane helix</keyword>
<feature type="transmembrane region" description="Helical" evidence="2">
    <location>
        <begin position="12"/>
        <end position="36"/>
    </location>
</feature>